<feature type="domain" description="ChsH2 C-terminal OB-fold" evidence="1">
    <location>
        <begin position="71"/>
        <end position="139"/>
    </location>
</feature>
<accession>A0A938XZV6</accession>
<dbReference type="EMBL" id="JAERTX010000005">
    <property type="protein sequence ID" value="MBM9459557.1"/>
    <property type="molecule type" value="Genomic_DNA"/>
</dbReference>
<keyword evidence="3" id="KW-1185">Reference proteome</keyword>
<sequence>MTAPSVSPVIAGWFSTGEEPHLLASRCTRCSNVVFPPVAGGAGTDTGNDAGNAGAFFCSNPACDGTEHESVELSRRGTVWSYTDAQYQPPPPYVPRGETYEPFALAAVELPEGIVVLGQVADGYGVADLRVGAQVELVVETLNVDETGERTIYRWKPVAEEGEA</sequence>
<reference evidence="2" key="1">
    <citation type="submission" date="2021-01" db="EMBL/GenBank/DDBJ databases">
        <title>Novel species in genus Nocardioides.</title>
        <authorList>
            <person name="Zhang G."/>
        </authorList>
    </citation>
    <scope>NUCLEOTIDE SEQUENCE</scope>
    <source>
        <strain evidence="2">Zg-536</strain>
    </source>
</reference>
<evidence type="ECO:0000313" key="2">
    <source>
        <dbReference type="EMBL" id="MBM9459557.1"/>
    </source>
</evidence>
<gene>
    <name evidence="2" type="ORF">JK386_06555</name>
</gene>
<dbReference type="SUPFAM" id="SSF50249">
    <property type="entry name" value="Nucleic acid-binding proteins"/>
    <property type="match status" value="1"/>
</dbReference>
<comment type="caution">
    <text evidence="2">The sequence shown here is derived from an EMBL/GenBank/DDBJ whole genome shotgun (WGS) entry which is preliminary data.</text>
</comment>
<evidence type="ECO:0000313" key="3">
    <source>
        <dbReference type="Proteomes" id="UP000663791"/>
    </source>
</evidence>
<dbReference type="Pfam" id="PF01796">
    <property type="entry name" value="OB_ChsH2_C"/>
    <property type="match status" value="1"/>
</dbReference>
<dbReference type="RefSeq" id="WP_205290883.1">
    <property type="nucleotide sequence ID" value="NZ_CP074406.1"/>
</dbReference>
<proteinExistence type="predicted"/>
<dbReference type="InterPro" id="IPR012340">
    <property type="entry name" value="NA-bd_OB-fold"/>
</dbReference>
<evidence type="ECO:0000259" key="1">
    <source>
        <dbReference type="Pfam" id="PF01796"/>
    </source>
</evidence>
<dbReference type="AlphaFoldDB" id="A0A938XZV6"/>
<organism evidence="2 3">
    <name type="scientific">Nocardioides faecalis</name>
    <dbReference type="NCBI Taxonomy" id="2803858"/>
    <lineage>
        <taxon>Bacteria</taxon>
        <taxon>Bacillati</taxon>
        <taxon>Actinomycetota</taxon>
        <taxon>Actinomycetes</taxon>
        <taxon>Propionibacteriales</taxon>
        <taxon>Nocardioidaceae</taxon>
        <taxon>Nocardioides</taxon>
    </lineage>
</organism>
<protein>
    <submittedName>
        <fullName evidence="2">OB-fold domain-containing protein</fullName>
    </submittedName>
</protein>
<dbReference type="InterPro" id="IPR002878">
    <property type="entry name" value="ChsH2_C"/>
</dbReference>
<dbReference type="PANTHER" id="PTHR34075">
    <property type="entry name" value="BLR3430 PROTEIN"/>
    <property type="match status" value="1"/>
</dbReference>
<dbReference type="PANTHER" id="PTHR34075:SF5">
    <property type="entry name" value="BLR3430 PROTEIN"/>
    <property type="match status" value="1"/>
</dbReference>
<dbReference type="Proteomes" id="UP000663791">
    <property type="component" value="Unassembled WGS sequence"/>
</dbReference>
<name>A0A938XZV6_9ACTN</name>
<dbReference type="InterPro" id="IPR052513">
    <property type="entry name" value="Thioester_dehydratase-like"/>
</dbReference>